<gene>
    <name evidence="3" type="ORF">EM808_28200</name>
</gene>
<dbReference type="SUPFAM" id="SSF51735">
    <property type="entry name" value="NAD(P)-binding Rossmann-fold domains"/>
    <property type="match status" value="1"/>
</dbReference>
<dbReference type="PANTHER" id="PTHR48079">
    <property type="entry name" value="PROTEIN YEEZ"/>
    <property type="match status" value="1"/>
</dbReference>
<name>A0A437K2H8_9BACI</name>
<accession>A0A437K2H8</accession>
<dbReference type="Gene3D" id="3.40.50.720">
    <property type="entry name" value="NAD(P)-binding Rossmann-like Domain"/>
    <property type="match status" value="1"/>
</dbReference>
<proteinExistence type="predicted"/>
<dbReference type="InterPro" id="IPR029058">
    <property type="entry name" value="AB_hydrolase_fold"/>
</dbReference>
<evidence type="ECO:0000313" key="4">
    <source>
        <dbReference type="Proteomes" id="UP000288024"/>
    </source>
</evidence>
<feature type="domain" description="Thioester reductase (TE)" evidence="2">
    <location>
        <begin position="7"/>
        <end position="238"/>
    </location>
</feature>
<dbReference type="Pfam" id="PF07993">
    <property type="entry name" value="NAD_binding_4"/>
    <property type="match status" value="1"/>
</dbReference>
<feature type="domain" description="AB hydrolase-1" evidence="1">
    <location>
        <begin position="379"/>
        <end position="462"/>
    </location>
</feature>
<protein>
    <submittedName>
        <fullName evidence="3">Alpha/beta fold hydrolase</fullName>
    </submittedName>
</protein>
<dbReference type="InterPro" id="IPR013120">
    <property type="entry name" value="FAR_NAD-bd"/>
</dbReference>
<dbReference type="GO" id="GO:0016787">
    <property type="term" value="F:hydrolase activity"/>
    <property type="evidence" value="ECO:0007669"/>
    <property type="project" value="UniProtKB-KW"/>
</dbReference>
<dbReference type="Gene3D" id="3.40.50.1820">
    <property type="entry name" value="alpha/beta hydrolase"/>
    <property type="match status" value="1"/>
</dbReference>
<dbReference type="EMBL" id="RZTZ01000041">
    <property type="protein sequence ID" value="RVT56177.1"/>
    <property type="molecule type" value="Genomic_DNA"/>
</dbReference>
<evidence type="ECO:0000259" key="1">
    <source>
        <dbReference type="Pfam" id="PF00561"/>
    </source>
</evidence>
<evidence type="ECO:0000313" key="3">
    <source>
        <dbReference type="EMBL" id="RVT56177.1"/>
    </source>
</evidence>
<dbReference type="GO" id="GO:0004029">
    <property type="term" value="F:aldehyde dehydrogenase (NAD+) activity"/>
    <property type="evidence" value="ECO:0007669"/>
    <property type="project" value="TreeGrafter"/>
</dbReference>
<dbReference type="RefSeq" id="WP_127743117.1">
    <property type="nucleotide sequence ID" value="NZ_RZTZ01000041.1"/>
</dbReference>
<organism evidence="3 4">
    <name type="scientific">Niallia taxi</name>
    <dbReference type="NCBI Taxonomy" id="2499688"/>
    <lineage>
        <taxon>Bacteria</taxon>
        <taxon>Bacillati</taxon>
        <taxon>Bacillota</taxon>
        <taxon>Bacilli</taxon>
        <taxon>Bacillales</taxon>
        <taxon>Bacillaceae</taxon>
        <taxon>Niallia</taxon>
    </lineage>
</organism>
<dbReference type="Pfam" id="PF00561">
    <property type="entry name" value="Abhydrolase_1"/>
    <property type="match status" value="1"/>
</dbReference>
<dbReference type="InterPro" id="IPR051783">
    <property type="entry name" value="NAD(P)-dependent_oxidoreduct"/>
</dbReference>
<dbReference type="SUPFAM" id="SSF53474">
    <property type="entry name" value="alpha/beta-Hydrolases"/>
    <property type="match status" value="1"/>
</dbReference>
<comment type="caution">
    <text evidence="3">The sequence shown here is derived from an EMBL/GenBank/DDBJ whole genome shotgun (WGS) entry which is preliminary data.</text>
</comment>
<sequence length="613" mass="68593">MKRILLIGGTGFIGKQLLQQIATEQVEIFLLVRSKSKAIKLFEESGYLHRNLLQFVEGDLTKEGLGLQEEDLQQVKKSDVIIHAGGPMDISISEKQATSAFLNGAKYVSEIAESIHVTKGLEHFIHVVGYMSPFNDDNSDIDINVFQNAYELEIKNHYERTKFLADLYMRQQAKKVGYPISVINPPTVVGPSQTGSTEQVDGLGLLVKSMRKGLMPVVPGGGNYRLPLIANDALAKFIVRILNQKQPKSHTYTLVPDRQMDLNVSELLRIMAESLNVKAPTKAIPIQIMKLLLNSGGSKITGIPADSLNFLTNKDFSNAKVKEVMGPDWFRTTSVKNFLPAVIADIDYRITYPHQQLDSRFNRVLIGNVVVYQTSGEGKPFILFHGLLSDGEDLFPLGIQLHEKTGRPVWIVDLPGLGRSPFQKEKSMMTALLQTVKYLLSQVVEGAHFIGHSFGALVLIAAHKDNYFRPEDSITLLQPPVMKKVTTEVPMLIKKWALKTASISRLEKYCLETGLFAIAEQIPVHYIAKVKHSFTSPRILNSTVLLDEWSSSKEEKEMNGSAKSNFEIIWGDQDKAYQIPINLGEVKRLPYGHHFPLSHPNETAHVILEYVEI</sequence>
<dbReference type="AlphaFoldDB" id="A0A437K2H8"/>
<keyword evidence="4" id="KW-1185">Reference proteome</keyword>
<dbReference type="GO" id="GO:0005737">
    <property type="term" value="C:cytoplasm"/>
    <property type="evidence" value="ECO:0007669"/>
    <property type="project" value="TreeGrafter"/>
</dbReference>
<dbReference type="Proteomes" id="UP000288024">
    <property type="component" value="Unassembled WGS sequence"/>
</dbReference>
<keyword evidence="3" id="KW-0378">Hydrolase</keyword>
<reference evidence="3 4" key="1">
    <citation type="submission" date="2019-01" db="EMBL/GenBank/DDBJ databases">
        <title>Bacillus sp. M5HDSG1-1, whole genome shotgun sequence.</title>
        <authorList>
            <person name="Tuo L."/>
        </authorList>
    </citation>
    <scope>NUCLEOTIDE SEQUENCE [LARGE SCALE GENOMIC DNA]</scope>
    <source>
        <strain evidence="3 4">M5HDSG1-1</strain>
    </source>
</reference>
<dbReference type="InterPro" id="IPR000073">
    <property type="entry name" value="AB_hydrolase_1"/>
</dbReference>
<dbReference type="PANTHER" id="PTHR48079:SF6">
    <property type="entry name" value="NAD(P)-BINDING DOMAIN-CONTAINING PROTEIN-RELATED"/>
    <property type="match status" value="1"/>
</dbReference>
<dbReference type="InterPro" id="IPR036291">
    <property type="entry name" value="NAD(P)-bd_dom_sf"/>
</dbReference>
<evidence type="ECO:0000259" key="2">
    <source>
        <dbReference type="Pfam" id="PF07993"/>
    </source>
</evidence>